<organism evidence="6">
    <name type="scientific">bacterium 19GA11TI05</name>
    <dbReference type="NCBI Taxonomy" id="2920688"/>
    <lineage>
        <taxon>Bacteria</taxon>
    </lineage>
</organism>
<name>A0AAU6TVU3_UNCXX</name>
<reference evidence="6" key="1">
    <citation type="submission" date="2022-03" db="EMBL/GenBank/DDBJ databases">
        <title>Sea Food Isolates.</title>
        <authorList>
            <person name="Li c."/>
        </authorList>
    </citation>
    <scope>NUCLEOTIDE SEQUENCE</scope>
    <source>
        <strain evidence="6">19GA11TI05</strain>
    </source>
</reference>
<dbReference type="GO" id="GO:0006351">
    <property type="term" value="P:DNA-templated transcription"/>
    <property type="evidence" value="ECO:0007669"/>
    <property type="project" value="TreeGrafter"/>
</dbReference>
<keyword evidence="2" id="KW-0805">Transcription regulation</keyword>
<dbReference type="AlphaFoldDB" id="A0AAU6TVU3"/>
<dbReference type="SUPFAM" id="SSF46785">
    <property type="entry name" value="Winged helix' DNA-binding domain"/>
    <property type="match status" value="1"/>
</dbReference>
<dbReference type="GO" id="GO:0043565">
    <property type="term" value="F:sequence-specific DNA binding"/>
    <property type="evidence" value="ECO:0007669"/>
    <property type="project" value="TreeGrafter"/>
</dbReference>
<dbReference type="Pfam" id="PF03466">
    <property type="entry name" value="LysR_substrate"/>
    <property type="match status" value="1"/>
</dbReference>
<dbReference type="CDD" id="cd08475">
    <property type="entry name" value="PBP2_CrgA_like_6"/>
    <property type="match status" value="1"/>
</dbReference>
<evidence type="ECO:0000256" key="2">
    <source>
        <dbReference type="ARBA" id="ARBA00023015"/>
    </source>
</evidence>
<dbReference type="PANTHER" id="PTHR30537">
    <property type="entry name" value="HTH-TYPE TRANSCRIPTIONAL REGULATOR"/>
    <property type="match status" value="1"/>
</dbReference>
<dbReference type="Gene3D" id="3.40.190.290">
    <property type="match status" value="1"/>
</dbReference>
<dbReference type="EMBL" id="CP095362">
    <property type="protein sequence ID" value="XAG65540.1"/>
    <property type="molecule type" value="Genomic_DNA"/>
</dbReference>
<dbReference type="SUPFAM" id="SSF53850">
    <property type="entry name" value="Periplasmic binding protein-like II"/>
    <property type="match status" value="1"/>
</dbReference>
<evidence type="ECO:0000259" key="5">
    <source>
        <dbReference type="PROSITE" id="PS50931"/>
    </source>
</evidence>
<gene>
    <name evidence="6" type="ORF">MRM81_00300</name>
</gene>
<evidence type="ECO:0000256" key="4">
    <source>
        <dbReference type="ARBA" id="ARBA00023163"/>
    </source>
</evidence>
<dbReference type="InterPro" id="IPR036388">
    <property type="entry name" value="WH-like_DNA-bd_sf"/>
</dbReference>
<dbReference type="InterPro" id="IPR000847">
    <property type="entry name" value="LysR_HTH_N"/>
</dbReference>
<evidence type="ECO:0000256" key="1">
    <source>
        <dbReference type="ARBA" id="ARBA00009437"/>
    </source>
</evidence>
<evidence type="ECO:0000256" key="3">
    <source>
        <dbReference type="ARBA" id="ARBA00023125"/>
    </source>
</evidence>
<accession>A0AAU6TVU3</accession>
<protein>
    <submittedName>
        <fullName evidence="6">LysR family transcriptional regulator</fullName>
    </submittedName>
</protein>
<keyword evidence="4" id="KW-0804">Transcription</keyword>
<dbReference type="FunFam" id="1.10.10.10:FF:000001">
    <property type="entry name" value="LysR family transcriptional regulator"/>
    <property type="match status" value="1"/>
</dbReference>
<comment type="similarity">
    <text evidence="1">Belongs to the LysR transcriptional regulatory family.</text>
</comment>
<feature type="domain" description="HTH lysR-type" evidence="5">
    <location>
        <begin position="13"/>
        <end position="65"/>
    </location>
</feature>
<dbReference type="InterPro" id="IPR005119">
    <property type="entry name" value="LysR_subst-bd"/>
</dbReference>
<dbReference type="PANTHER" id="PTHR30537:SF5">
    <property type="entry name" value="HTH-TYPE TRANSCRIPTIONAL ACTIVATOR TTDR-RELATED"/>
    <property type="match status" value="1"/>
</dbReference>
<proteinExistence type="inferred from homology"/>
<dbReference type="InterPro" id="IPR058163">
    <property type="entry name" value="LysR-type_TF_proteobact-type"/>
</dbReference>
<evidence type="ECO:0000313" key="6">
    <source>
        <dbReference type="EMBL" id="XAG65540.1"/>
    </source>
</evidence>
<dbReference type="InterPro" id="IPR036390">
    <property type="entry name" value="WH_DNA-bd_sf"/>
</dbReference>
<keyword evidence="3" id="KW-0238">DNA-binding</keyword>
<dbReference type="Gene3D" id="1.10.10.10">
    <property type="entry name" value="Winged helix-like DNA-binding domain superfamily/Winged helix DNA-binding domain"/>
    <property type="match status" value="1"/>
</dbReference>
<sequence length="310" mass="34033">MANLNLYSQLQNMAAFVHTVETGSFTAAAVRMGVSKSATGKSVAKLEERLGVRLLHRTTRSVSLTEEGQIYYQSCLSVLDELHQAESLLSARRQAVSGTLRISLPVSYGRLYVMPVLTQLAKLHPELKLMVSFTDRRVDLIEENTDLAVRLGYPEDSTTLIARRLGTQHAVICASPDYLARRGTPQTAEALAEHDCLGFISRGQILPWPVMNKDGTVNRLIIRPKHIISNGEALRDAAADGLGIAYLTTWLAARDIEQGRLRVLPVATPEGDAPAPVFAVWPRSRDLSPRIRVVVDALLAAHNPDPEVTE</sequence>
<dbReference type="Pfam" id="PF00126">
    <property type="entry name" value="HTH_1"/>
    <property type="match status" value="1"/>
</dbReference>
<dbReference type="GO" id="GO:0003700">
    <property type="term" value="F:DNA-binding transcription factor activity"/>
    <property type="evidence" value="ECO:0007669"/>
    <property type="project" value="InterPro"/>
</dbReference>
<dbReference type="PROSITE" id="PS50931">
    <property type="entry name" value="HTH_LYSR"/>
    <property type="match status" value="1"/>
</dbReference>